<dbReference type="Proteomes" id="UP001501323">
    <property type="component" value="Unassembled WGS sequence"/>
</dbReference>
<proteinExistence type="predicted"/>
<sequence length="79" mass="8406">MTTSYAFQYLVVAGAVLLSAGGFLHAQFPDATRRLRASAALPLLRPGRPSWLVRIGRWLAPPPTGGVENCGHCSGCDKP</sequence>
<protein>
    <submittedName>
        <fullName evidence="2">Uncharacterized protein</fullName>
    </submittedName>
</protein>
<dbReference type="RefSeq" id="WP_345295423.1">
    <property type="nucleotide sequence ID" value="NZ_BAABJY010000002.1"/>
</dbReference>
<accession>A0ABP9E9N4</accession>
<keyword evidence="1" id="KW-1133">Transmembrane helix</keyword>
<keyword evidence="1" id="KW-0812">Transmembrane</keyword>
<dbReference type="InterPro" id="IPR046494">
    <property type="entry name" value="DUF6587"/>
</dbReference>
<feature type="transmembrane region" description="Helical" evidence="1">
    <location>
        <begin position="6"/>
        <end position="26"/>
    </location>
</feature>
<comment type="caution">
    <text evidence="2">The sequence shown here is derived from an EMBL/GenBank/DDBJ whole genome shotgun (WGS) entry which is preliminary data.</text>
</comment>
<dbReference type="EMBL" id="BAABJY010000002">
    <property type="protein sequence ID" value="GAA4868183.1"/>
    <property type="molecule type" value="Genomic_DNA"/>
</dbReference>
<keyword evidence="1" id="KW-0472">Membrane</keyword>
<dbReference type="Pfam" id="PF20228">
    <property type="entry name" value="DUF6587"/>
    <property type="match status" value="1"/>
</dbReference>
<organism evidence="2 3">
    <name type="scientific">Luteimonas vadosa</name>
    <dbReference type="NCBI Taxonomy" id="1165507"/>
    <lineage>
        <taxon>Bacteria</taxon>
        <taxon>Pseudomonadati</taxon>
        <taxon>Pseudomonadota</taxon>
        <taxon>Gammaproteobacteria</taxon>
        <taxon>Lysobacterales</taxon>
        <taxon>Lysobacteraceae</taxon>
        <taxon>Luteimonas</taxon>
    </lineage>
</organism>
<reference evidence="3" key="1">
    <citation type="journal article" date="2019" name="Int. J. Syst. Evol. Microbiol.">
        <title>The Global Catalogue of Microorganisms (GCM) 10K type strain sequencing project: providing services to taxonomists for standard genome sequencing and annotation.</title>
        <authorList>
            <consortium name="The Broad Institute Genomics Platform"/>
            <consortium name="The Broad Institute Genome Sequencing Center for Infectious Disease"/>
            <person name="Wu L."/>
            <person name="Ma J."/>
        </authorList>
    </citation>
    <scope>NUCLEOTIDE SEQUENCE [LARGE SCALE GENOMIC DNA]</scope>
    <source>
        <strain evidence="3">JCM 18392</strain>
    </source>
</reference>
<evidence type="ECO:0000313" key="2">
    <source>
        <dbReference type="EMBL" id="GAA4868183.1"/>
    </source>
</evidence>
<evidence type="ECO:0000256" key="1">
    <source>
        <dbReference type="SAM" id="Phobius"/>
    </source>
</evidence>
<evidence type="ECO:0000313" key="3">
    <source>
        <dbReference type="Proteomes" id="UP001501323"/>
    </source>
</evidence>
<gene>
    <name evidence="2" type="ORF">GCM10023332_20860</name>
</gene>
<keyword evidence="3" id="KW-1185">Reference proteome</keyword>
<name>A0ABP9E9N4_9GAMM</name>